<reference evidence="2" key="1">
    <citation type="journal article" date="2019" name="Int. J. Syst. Evol. Microbiol.">
        <title>The Global Catalogue of Microorganisms (GCM) 10K type strain sequencing project: providing services to taxonomists for standard genome sequencing and annotation.</title>
        <authorList>
            <consortium name="The Broad Institute Genomics Platform"/>
            <consortium name="The Broad Institute Genome Sequencing Center for Infectious Disease"/>
            <person name="Wu L."/>
            <person name="Ma J."/>
        </authorList>
    </citation>
    <scope>NUCLEOTIDE SEQUENCE [LARGE SCALE GENOMIC DNA]</scope>
    <source>
        <strain evidence="2">CCUG 52537</strain>
    </source>
</reference>
<protein>
    <submittedName>
        <fullName evidence="1">Lar family restriction alleviation protein</fullName>
    </submittedName>
</protein>
<keyword evidence="2" id="KW-1185">Reference proteome</keyword>
<gene>
    <name evidence="1" type="ORF">ACFQ00_07635</name>
</gene>
<dbReference type="RefSeq" id="WP_381488525.1">
    <property type="nucleotide sequence ID" value="NZ_JBHTIK010000004.1"/>
</dbReference>
<evidence type="ECO:0000313" key="2">
    <source>
        <dbReference type="Proteomes" id="UP001597124"/>
    </source>
</evidence>
<evidence type="ECO:0000313" key="1">
    <source>
        <dbReference type="EMBL" id="MFD0848189.1"/>
    </source>
</evidence>
<accession>A0ABW3C1F0</accession>
<sequence>MTTMSEIKPCPFCHSEAEEQTSKGPTGERYRWVECVNCGAMSECCDDSARSNNPDEPEPVELWNTRASDACATVQRERETHASGLASPDERRAGRCLRVSECHHDPREWP</sequence>
<dbReference type="Proteomes" id="UP001597124">
    <property type="component" value="Unassembled WGS sequence"/>
</dbReference>
<organism evidence="1 2">
    <name type="scientific">Sphingosinicella xenopeptidilytica</name>
    <dbReference type="NCBI Taxonomy" id="364098"/>
    <lineage>
        <taxon>Bacteria</taxon>
        <taxon>Pseudomonadati</taxon>
        <taxon>Pseudomonadota</taxon>
        <taxon>Alphaproteobacteria</taxon>
        <taxon>Sphingomonadales</taxon>
        <taxon>Sphingosinicellaceae</taxon>
        <taxon>Sphingosinicella</taxon>
    </lineage>
</organism>
<dbReference type="EMBL" id="JBHTIK010000004">
    <property type="protein sequence ID" value="MFD0848189.1"/>
    <property type="molecule type" value="Genomic_DNA"/>
</dbReference>
<dbReference type="Pfam" id="PF14354">
    <property type="entry name" value="Lar_restr_allev"/>
    <property type="match status" value="1"/>
</dbReference>
<proteinExistence type="predicted"/>
<comment type="caution">
    <text evidence="1">The sequence shown here is derived from an EMBL/GenBank/DDBJ whole genome shotgun (WGS) entry which is preliminary data.</text>
</comment>
<name>A0ABW3C1F0_SPHXN</name>